<protein>
    <submittedName>
        <fullName evidence="4">YhfX family PLP-dependent enzyme</fullName>
    </submittedName>
</protein>
<accession>A0A558AIJ0</accession>
<feature type="region of interest" description="Disordered" evidence="1">
    <location>
        <begin position="1"/>
        <end position="24"/>
    </location>
</feature>
<evidence type="ECO:0000256" key="1">
    <source>
        <dbReference type="SAM" id="MobiDB-lite"/>
    </source>
</evidence>
<dbReference type="Pfam" id="PF21279">
    <property type="entry name" value="YhfX-like_C"/>
    <property type="match status" value="1"/>
</dbReference>
<dbReference type="Gene3D" id="2.40.37.30">
    <property type="match status" value="2"/>
</dbReference>
<dbReference type="EMBL" id="VJZA01000008">
    <property type="protein sequence ID" value="TVT24082.1"/>
    <property type="molecule type" value="Genomic_DNA"/>
</dbReference>
<dbReference type="InterPro" id="IPR029066">
    <property type="entry name" value="PLP-binding_barrel"/>
</dbReference>
<reference evidence="4 5" key="1">
    <citation type="submission" date="2019-07" db="EMBL/GenBank/DDBJ databases">
        <title>New species of Amycolatopsis and Streptomyces.</title>
        <authorList>
            <person name="Duangmal K."/>
            <person name="Teo W.F.A."/>
            <person name="Lipun K."/>
        </authorList>
    </citation>
    <scope>NUCLEOTIDE SEQUENCE [LARGE SCALE GENOMIC DNA]</scope>
    <source>
        <strain evidence="4 5">JCM 30562</strain>
    </source>
</reference>
<dbReference type="Pfam" id="PF01168">
    <property type="entry name" value="Ala_racemase_N"/>
    <property type="match status" value="1"/>
</dbReference>
<evidence type="ECO:0000313" key="5">
    <source>
        <dbReference type="Proteomes" id="UP000318578"/>
    </source>
</evidence>
<evidence type="ECO:0000259" key="3">
    <source>
        <dbReference type="Pfam" id="PF21279"/>
    </source>
</evidence>
<feature type="compositionally biased region" description="Basic and acidic residues" evidence="1">
    <location>
        <begin position="1"/>
        <end position="15"/>
    </location>
</feature>
<dbReference type="AlphaFoldDB" id="A0A558AIJ0"/>
<feature type="domain" description="YhfX-like C-terminal" evidence="3">
    <location>
        <begin position="308"/>
        <end position="411"/>
    </location>
</feature>
<name>A0A558AIJ0_9PSEU</name>
<gene>
    <name evidence="4" type="ORF">FNH06_07720</name>
</gene>
<organism evidence="4 5">
    <name type="scientific">Amycolatopsis acidiphila</name>
    <dbReference type="NCBI Taxonomy" id="715473"/>
    <lineage>
        <taxon>Bacteria</taxon>
        <taxon>Bacillati</taxon>
        <taxon>Actinomycetota</taxon>
        <taxon>Actinomycetes</taxon>
        <taxon>Pseudonocardiales</taxon>
        <taxon>Pseudonocardiaceae</taxon>
        <taxon>Amycolatopsis</taxon>
    </lineage>
</organism>
<dbReference type="InterPro" id="IPR048449">
    <property type="entry name" value="YhfX-like_C"/>
</dbReference>
<feature type="domain" description="Alanine racemase N-terminal" evidence="2">
    <location>
        <begin position="61"/>
        <end position="293"/>
    </location>
</feature>
<dbReference type="Proteomes" id="UP000318578">
    <property type="component" value="Unassembled WGS sequence"/>
</dbReference>
<dbReference type="SUPFAM" id="SSF51419">
    <property type="entry name" value="PLP-binding barrel"/>
    <property type="match status" value="1"/>
</dbReference>
<dbReference type="InterPro" id="IPR001608">
    <property type="entry name" value="Ala_racemase_N"/>
</dbReference>
<proteinExistence type="predicted"/>
<sequence>MIRSPDRCAPHRVEVSGRSAPTTTERSDMFLRHLADRNPDLASVAFDLHRSGAIPPNTWVIDLDTVADNARVLGERARELGLSTYLMTKQFGRNPYVTAVGLARGLDSTVCVDITCALQLTRYGLPIGHLGHLNQVPRVFVDRAVSWRPQVITVFNAEHAEWISAAAARQGVTQDLLLKVYSDGDVFFQGQEGGTAESEVPAVAKRIAALSNVRVVGVTAFPCVRYDPEGTGAPELTPNFDTVVRCAKELTALGFEINQVNTPGNTSSATMKLLADHGATHVEPGHGLTGTTPSHAADATLPERPAFVYVSEISHHFRNYAYAFGGGLFQDIYPAGYTAKALVGPTWEAARNNTLSYRHDIPQIIDYHAVLEPGDRCAVGDTALFGFRTQMQMTRSYVAPVSGIRTGEPRLRFLFDNAATALDPDTVQPVAAERVVADLRVVRDLYGNS</sequence>
<evidence type="ECO:0000313" key="4">
    <source>
        <dbReference type="EMBL" id="TVT24082.1"/>
    </source>
</evidence>
<dbReference type="OrthoDB" id="3189402at2"/>
<comment type="caution">
    <text evidence="4">The sequence shown here is derived from an EMBL/GenBank/DDBJ whole genome shotgun (WGS) entry which is preliminary data.</text>
</comment>
<evidence type="ECO:0000259" key="2">
    <source>
        <dbReference type="Pfam" id="PF01168"/>
    </source>
</evidence>
<keyword evidence="5" id="KW-1185">Reference proteome</keyword>